<evidence type="ECO:0000313" key="4">
    <source>
        <dbReference type="Proteomes" id="UP000233556"/>
    </source>
</evidence>
<evidence type="ECO:0000313" key="3">
    <source>
        <dbReference type="EMBL" id="PKU28901.1"/>
    </source>
</evidence>
<feature type="domain" description="EDRF1 TPR repeats region" evidence="2">
    <location>
        <begin position="92"/>
        <end position="247"/>
    </location>
</feature>
<evidence type="ECO:0000259" key="2">
    <source>
        <dbReference type="Pfam" id="PF23723"/>
    </source>
</evidence>
<reference evidence="4" key="1">
    <citation type="submission" date="2017-11" db="EMBL/GenBank/DDBJ databases">
        <authorList>
            <person name="Lima N.C."/>
            <person name="Parody-Merino A.M."/>
            <person name="Battley P.F."/>
            <person name="Fidler A.E."/>
            <person name="Prosdocimi F."/>
        </authorList>
    </citation>
    <scope>NUCLEOTIDE SEQUENCE [LARGE SCALE GENOMIC DNA]</scope>
</reference>
<reference evidence="4" key="2">
    <citation type="submission" date="2017-12" db="EMBL/GenBank/DDBJ databases">
        <title>Genome sequence of the Bar-tailed Godwit (Limosa lapponica baueri).</title>
        <authorList>
            <person name="Lima N.C.B."/>
            <person name="Parody-Merino A.M."/>
            <person name="Battley P.F."/>
            <person name="Fidler A.E."/>
            <person name="Prosdocimi F."/>
        </authorList>
    </citation>
    <scope>NUCLEOTIDE SEQUENCE [LARGE SCALE GENOMIC DNA]</scope>
</reference>
<dbReference type="PANTHER" id="PTHR15000:SF1">
    <property type="entry name" value="ERYTHROID DIFFERENTIATION-RELATED FACTOR 1"/>
    <property type="match status" value="1"/>
</dbReference>
<dbReference type="OrthoDB" id="419432at2759"/>
<dbReference type="GO" id="GO:0045893">
    <property type="term" value="P:positive regulation of DNA-templated transcription"/>
    <property type="evidence" value="ECO:0007669"/>
    <property type="project" value="TreeGrafter"/>
</dbReference>
<name>A0A2I0T534_LIMLA</name>
<protein>
    <submittedName>
        <fullName evidence="3">Erythroid differentiation-related factor 1</fullName>
    </submittedName>
</protein>
<sequence length="269" mass="30505">MGLKSVDSSVKKEGDLPAADPSTPIPLKYEDESTSGGPECLEKQMALFLDKMGSFQKGKHSSQSGMIPGSWQYKMKLQLILKSSKAYYVLSDAAMILQKYGRALRYIKLALQCHEQRILKNIITRQKKIRKYYTVFIENPGAKAIDYYLKALRSLGKRDVHPAVWDSVNWELSTTYFTMATLQQDYAPLSRKAQEQIEKEVSEAMMKSLKYCDVDTVSARQPLCQYRAATIHHRLASMYHSCLRNQVFVQTGLDFCVGSVLKMSNVCGD</sequence>
<dbReference type="PANTHER" id="PTHR15000">
    <property type="entry name" value="ERYTHROID DIFFERENTIATION-RELATED FACTOR 1"/>
    <property type="match status" value="1"/>
</dbReference>
<feature type="region of interest" description="Disordered" evidence="1">
    <location>
        <begin position="1"/>
        <end position="37"/>
    </location>
</feature>
<dbReference type="InterPro" id="IPR056583">
    <property type="entry name" value="EDRF1_TPR"/>
</dbReference>
<dbReference type="AlphaFoldDB" id="A0A2I0T534"/>
<organism evidence="3 4">
    <name type="scientific">Limosa lapponica baueri</name>
    <dbReference type="NCBI Taxonomy" id="1758121"/>
    <lineage>
        <taxon>Eukaryota</taxon>
        <taxon>Metazoa</taxon>
        <taxon>Chordata</taxon>
        <taxon>Craniata</taxon>
        <taxon>Vertebrata</taxon>
        <taxon>Euteleostomi</taxon>
        <taxon>Archelosauria</taxon>
        <taxon>Archosauria</taxon>
        <taxon>Dinosauria</taxon>
        <taxon>Saurischia</taxon>
        <taxon>Theropoda</taxon>
        <taxon>Coelurosauria</taxon>
        <taxon>Aves</taxon>
        <taxon>Neognathae</taxon>
        <taxon>Neoaves</taxon>
        <taxon>Charadriiformes</taxon>
        <taxon>Scolopacidae</taxon>
        <taxon>Limosa</taxon>
    </lineage>
</organism>
<dbReference type="Pfam" id="PF23723">
    <property type="entry name" value="TPR_EDRF1"/>
    <property type="match status" value="1"/>
</dbReference>
<dbReference type="Proteomes" id="UP000233556">
    <property type="component" value="Unassembled WGS sequence"/>
</dbReference>
<keyword evidence="4" id="KW-1185">Reference proteome</keyword>
<gene>
    <name evidence="3" type="ORF">llap_20795</name>
</gene>
<proteinExistence type="predicted"/>
<dbReference type="EMBL" id="KZ518870">
    <property type="protein sequence ID" value="PKU28901.1"/>
    <property type="molecule type" value="Genomic_DNA"/>
</dbReference>
<accession>A0A2I0T534</accession>
<evidence type="ECO:0000256" key="1">
    <source>
        <dbReference type="SAM" id="MobiDB-lite"/>
    </source>
</evidence>